<keyword evidence="5" id="KW-0813">Transport</keyword>
<evidence type="ECO:0000256" key="1">
    <source>
        <dbReference type="ARBA" id="ARBA00003408"/>
    </source>
</evidence>
<evidence type="ECO:0000256" key="10">
    <source>
        <dbReference type="ARBA" id="ARBA00023065"/>
    </source>
</evidence>
<keyword evidence="6" id="KW-0050">Antiport</keyword>
<proteinExistence type="inferred from homology"/>
<keyword evidence="15" id="KW-1185">Reference proteome</keyword>
<dbReference type="GO" id="GO:0006811">
    <property type="term" value="P:monoatomic ion transport"/>
    <property type="evidence" value="ECO:0007669"/>
    <property type="project" value="UniProtKB-KW"/>
</dbReference>
<feature type="transmembrane region" description="Helical" evidence="13">
    <location>
        <begin position="65"/>
        <end position="85"/>
    </location>
</feature>
<dbReference type="EMBL" id="JALBUR010000003">
    <property type="protein sequence ID" value="MDX8418909.1"/>
    <property type="molecule type" value="Genomic_DNA"/>
</dbReference>
<evidence type="ECO:0000313" key="15">
    <source>
        <dbReference type="Proteomes" id="UP001286174"/>
    </source>
</evidence>
<dbReference type="GO" id="GO:0005886">
    <property type="term" value="C:plasma membrane"/>
    <property type="evidence" value="ECO:0007669"/>
    <property type="project" value="UniProtKB-SubCell"/>
</dbReference>
<dbReference type="NCBIfam" id="TIGR00797">
    <property type="entry name" value="matE"/>
    <property type="match status" value="1"/>
</dbReference>
<organism evidence="14 15">
    <name type="scientific">Grylomicrobium aquisgranensis</name>
    <dbReference type="NCBI Taxonomy" id="2926318"/>
    <lineage>
        <taxon>Bacteria</taxon>
        <taxon>Bacillati</taxon>
        <taxon>Bacillota</taxon>
        <taxon>Erysipelotrichia</taxon>
        <taxon>Erysipelotrichales</taxon>
        <taxon>Erysipelotrichaceae</taxon>
        <taxon>Grylomicrobium</taxon>
    </lineage>
</organism>
<dbReference type="PANTHER" id="PTHR43298">
    <property type="entry name" value="MULTIDRUG RESISTANCE PROTEIN NORM-RELATED"/>
    <property type="match status" value="1"/>
</dbReference>
<evidence type="ECO:0000256" key="12">
    <source>
        <dbReference type="ARBA" id="ARBA00031636"/>
    </source>
</evidence>
<keyword evidence="11 13" id="KW-0472">Membrane</keyword>
<evidence type="ECO:0000256" key="5">
    <source>
        <dbReference type="ARBA" id="ARBA00022448"/>
    </source>
</evidence>
<evidence type="ECO:0000256" key="2">
    <source>
        <dbReference type="ARBA" id="ARBA00004651"/>
    </source>
</evidence>
<keyword evidence="9 13" id="KW-1133">Transmembrane helix</keyword>
<dbReference type="Proteomes" id="UP001286174">
    <property type="component" value="Unassembled WGS sequence"/>
</dbReference>
<comment type="subcellular location">
    <subcellularLocation>
        <location evidence="2">Cell membrane</location>
        <topology evidence="2">Multi-pass membrane protein</topology>
    </subcellularLocation>
</comment>
<evidence type="ECO:0000256" key="3">
    <source>
        <dbReference type="ARBA" id="ARBA00010199"/>
    </source>
</evidence>
<feature type="transmembrane region" description="Helical" evidence="13">
    <location>
        <begin position="419"/>
        <end position="441"/>
    </location>
</feature>
<evidence type="ECO:0000313" key="14">
    <source>
        <dbReference type="EMBL" id="MDX8418909.1"/>
    </source>
</evidence>
<comment type="caution">
    <text evidence="14">The sequence shown here is derived from an EMBL/GenBank/DDBJ whole genome shotgun (WGS) entry which is preliminary data.</text>
</comment>
<dbReference type="AlphaFoldDB" id="A0AB35U2K3"/>
<keyword evidence="8 13" id="KW-0812">Transmembrane</keyword>
<keyword evidence="7" id="KW-1003">Cell membrane</keyword>
<feature type="transmembrane region" description="Helical" evidence="13">
    <location>
        <begin position="393"/>
        <end position="413"/>
    </location>
</feature>
<accession>A0AB35U2K3</accession>
<evidence type="ECO:0000256" key="4">
    <source>
        <dbReference type="ARBA" id="ARBA00020268"/>
    </source>
</evidence>
<evidence type="ECO:0000256" key="11">
    <source>
        <dbReference type="ARBA" id="ARBA00023136"/>
    </source>
</evidence>
<feature type="transmembrane region" description="Helical" evidence="13">
    <location>
        <begin position="327"/>
        <end position="347"/>
    </location>
</feature>
<feature type="transmembrane region" description="Helical" evidence="13">
    <location>
        <begin position="174"/>
        <end position="194"/>
    </location>
</feature>
<comment type="similarity">
    <text evidence="3">Belongs to the multi antimicrobial extrusion (MATE) (TC 2.A.66.1) family.</text>
</comment>
<feature type="transmembrane region" description="Helical" evidence="13">
    <location>
        <begin position="23"/>
        <end position="45"/>
    </location>
</feature>
<feature type="transmembrane region" description="Helical" evidence="13">
    <location>
        <begin position="97"/>
        <end position="119"/>
    </location>
</feature>
<dbReference type="RefSeq" id="WP_370595484.1">
    <property type="nucleotide sequence ID" value="NZ_JALBUR010000003.1"/>
</dbReference>
<feature type="transmembrane region" description="Helical" evidence="13">
    <location>
        <begin position="139"/>
        <end position="162"/>
    </location>
</feature>
<dbReference type="PIRSF" id="PIRSF006603">
    <property type="entry name" value="DinF"/>
    <property type="match status" value="1"/>
</dbReference>
<evidence type="ECO:0000256" key="7">
    <source>
        <dbReference type="ARBA" id="ARBA00022475"/>
    </source>
</evidence>
<dbReference type="InterPro" id="IPR050222">
    <property type="entry name" value="MATE_MdtK"/>
</dbReference>
<evidence type="ECO:0000256" key="9">
    <source>
        <dbReference type="ARBA" id="ARBA00022989"/>
    </source>
</evidence>
<dbReference type="GO" id="GO:0042910">
    <property type="term" value="F:xenobiotic transmembrane transporter activity"/>
    <property type="evidence" value="ECO:0007669"/>
    <property type="project" value="InterPro"/>
</dbReference>
<dbReference type="Pfam" id="PF01554">
    <property type="entry name" value="MatE"/>
    <property type="match status" value="2"/>
</dbReference>
<dbReference type="InterPro" id="IPR002528">
    <property type="entry name" value="MATE_fam"/>
</dbReference>
<dbReference type="InterPro" id="IPR048279">
    <property type="entry name" value="MdtK-like"/>
</dbReference>
<evidence type="ECO:0000256" key="6">
    <source>
        <dbReference type="ARBA" id="ARBA00022449"/>
    </source>
</evidence>
<keyword evidence="10" id="KW-0406">Ion transport</keyword>
<name>A0AB35U2K3_9FIRM</name>
<evidence type="ECO:0000256" key="8">
    <source>
        <dbReference type="ARBA" id="ARBA00022692"/>
    </source>
</evidence>
<sequence length="455" mass="49446">MAEAVKDTKRGRELFTDRDLKHLILPFLGEQLLVSLVGIADAFMVSFAGEEAVSGVTLTNMLVTFFLYVFTALASGGAVVVSQYIGKGSREESNDAASQLLMVSGVISGLCMVLVLLFNRPLLSLLFGRVEPGVMAACVTYQRIVALSFLPLGIYNAGAAVCRSIGRTSITMKISILANIINVVGNSIGIFVLHAGVAGVAWPTFLSRLFSAVAVTMICFHRELPVYYENRHIFAFEGDMVRRILGIAVPNSIENGIFQLVKIVLSTIPTMFGTAQVAANGIAQTIWSLAALMVITMGPVYITVIGRCMGAGDTEAAEYYFRRLNKITVVSAVAWNAVILALTPLFMRVYPVSDEVRHLVVILVLIHNLFNGAVWPFGGALPNGLRAAGDVRFNMIVSIASTVLVRFVFSWVLGVQMKMGVIGVALAMAMDWCVRAVICLWRYKQGKWKTMTVIQ</sequence>
<feature type="transmembrane region" description="Helical" evidence="13">
    <location>
        <begin position="359"/>
        <end position="381"/>
    </location>
</feature>
<dbReference type="GO" id="GO:0015297">
    <property type="term" value="F:antiporter activity"/>
    <property type="evidence" value="ECO:0007669"/>
    <property type="project" value="UniProtKB-KW"/>
</dbReference>
<protein>
    <recommendedName>
        <fullName evidence="4">Probable multidrug resistance protein NorM</fullName>
    </recommendedName>
    <alternativeName>
        <fullName evidence="12">Multidrug-efflux transporter</fullName>
    </alternativeName>
</protein>
<comment type="function">
    <text evidence="1">Multidrug efflux pump.</text>
</comment>
<reference evidence="14 15" key="1">
    <citation type="submission" date="2022-03" db="EMBL/GenBank/DDBJ databases">
        <title>Novel taxa within the pig intestine.</title>
        <authorList>
            <person name="Wylensek D."/>
            <person name="Bishof K."/>
            <person name="Afrizal A."/>
            <person name="Clavel T."/>
        </authorList>
    </citation>
    <scope>NUCLEOTIDE SEQUENCE [LARGE SCALE GENOMIC DNA]</scope>
    <source>
        <strain evidence="14 15">CLA-KB-P133</strain>
    </source>
</reference>
<feature type="transmembrane region" description="Helical" evidence="13">
    <location>
        <begin position="285"/>
        <end position="306"/>
    </location>
</feature>
<gene>
    <name evidence="14" type="ORF">MOZ60_02235</name>
</gene>
<evidence type="ECO:0000256" key="13">
    <source>
        <dbReference type="SAM" id="Phobius"/>
    </source>
</evidence>
<dbReference type="PANTHER" id="PTHR43298:SF2">
    <property type="entry name" value="FMN_FAD EXPORTER YEEO-RELATED"/>
    <property type="match status" value="1"/>
</dbReference>